<gene>
    <name evidence="1" type="ORF">B0W44_14315</name>
</gene>
<sequence length="79" mass="8658">MPKISVTVRKSVHAGRDALADRSLEKISPAAFRGRVGGDGAGGGQNAVYGNTMAEFRSDFFQGKREAYEQKYSLTRPRH</sequence>
<protein>
    <submittedName>
        <fullName evidence="1">Uncharacterized protein</fullName>
    </submittedName>
</protein>
<evidence type="ECO:0000313" key="2">
    <source>
        <dbReference type="Proteomes" id="UP000188603"/>
    </source>
</evidence>
<keyword evidence="2" id="KW-1185">Reference proteome</keyword>
<dbReference type="KEGG" id="ntr:B0W44_14315"/>
<accession>A0A1U9K9L0</accession>
<dbReference type="Proteomes" id="UP000188603">
    <property type="component" value="Chromosome"/>
</dbReference>
<name>A0A1U9K9L0_9BACL</name>
<proteinExistence type="predicted"/>
<dbReference type="RefSeq" id="WP_077720609.1">
    <property type="nucleotide sequence ID" value="NZ_CP019699.1"/>
</dbReference>
<reference evidence="1 2" key="1">
    <citation type="journal article" date="2015" name="Int. J. Syst. Evol. Microbiol.">
        <title>Novibacillus thermophilus gen. nov., sp. nov., a Gram-staining-negative and moderately thermophilic member of the family Thermoactinomycetaceae.</title>
        <authorList>
            <person name="Yang G."/>
            <person name="Chen J."/>
            <person name="Zhou S."/>
        </authorList>
    </citation>
    <scope>NUCLEOTIDE SEQUENCE [LARGE SCALE GENOMIC DNA]</scope>
    <source>
        <strain evidence="1 2">SG-1</strain>
    </source>
</reference>
<organism evidence="1 2">
    <name type="scientific">Novibacillus thermophilus</name>
    <dbReference type="NCBI Taxonomy" id="1471761"/>
    <lineage>
        <taxon>Bacteria</taxon>
        <taxon>Bacillati</taxon>
        <taxon>Bacillota</taxon>
        <taxon>Bacilli</taxon>
        <taxon>Bacillales</taxon>
        <taxon>Thermoactinomycetaceae</taxon>
        <taxon>Novibacillus</taxon>
    </lineage>
</organism>
<evidence type="ECO:0000313" key="1">
    <source>
        <dbReference type="EMBL" id="AQS56745.1"/>
    </source>
</evidence>
<dbReference type="EMBL" id="CP019699">
    <property type="protein sequence ID" value="AQS56745.1"/>
    <property type="molecule type" value="Genomic_DNA"/>
</dbReference>
<dbReference type="AlphaFoldDB" id="A0A1U9K9L0"/>